<dbReference type="PROSITE" id="PS50082">
    <property type="entry name" value="WD_REPEATS_2"/>
    <property type="match status" value="3"/>
</dbReference>
<organism evidence="6 7">
    <name type="scientific">Chytriomyces confervae</name>
    <dbReference type="NCBI Taxonomy" id="246404"/>
    <lineage>
        <taxon>Eukaryota</taxon>
        <taxon>Fungi</taxon>
        <taxon>Fungi incertae sedis</taxon>
        <taxon>Chytridiomycota</taxon>
        <taxon>Chytridiomycota incertae sedis</taxon>
        <taxon>Chytridiomycetes</taxon>
        <taxon>Chytridiales</taxon>
        <taxon>Chytriomycetaceae</taxon>
        <taxon>Chytriomyces</taxon>
    </lineage>
</organism>
<feature type="compositionally biased region" description="Low complexity" evidence="4">
    <location>
        <begin position="488"/>
        <end position="501"/>
    </location>
</feature>
<feature type="region of interest" description="Disordered" evidence="4">
    <location>
        <begin position="784"/>
        <end position="804"/>
    </location>
</feature>
<dbReference type="GO" id="GO:0043022">
    <property type="term" value="F:ribosome binding"/>
    <property type="evidence" value="ECO:0007669"/>
    <property type="project" value="TreeGrafter"/>
</dbReference>
<sequence>MPPKPKKKFVPLGNAAQSPREGLEGTASSNAGASQRSARQGPTPSEALSRSLASTNYGGAGAVLAPHPAAIKAAEEAESILLSPQEGDHCFICTDPISWTNISSASAQKTPLSDVIFTGDSSKPFSDFSLNRMAKVDRKLSIHFDSVEAYDDVMILLRFNCPDSDCDVACAQGWPELKKHVRQTHNKFLCDLCTRHKRLFTHEHTMYTQAELDRHFKTGDPNDSSFKGHPKCGFCKIHFYGDDELYEHCRKQHEQCFLCTSAGIRHQYYENYDALEKHFRKEHFCCMDPECLEKKFQVFFSDIDLKAHEMQVHSTKRMGRGKGQKIDINFSIAGSPSLDLGSRAGNGSGGGRGGGSGGGGGGRNNRRRGDDNRESDRNQDEEDREFGSRSGLQAPAGFGSQLSQSRPAPTPAESVNALQRQPSGDYPSIQANYPSAVASNGPAARYASSVAGGITIDRSDMSFPLPGRVLDRSENNFPPPARAVTQPSNSASSSSANSSGSMMDAGTLKTLQDLFDSDASKLDQLKSIAKMYKSDLTTCPEFLNFFISLVFEGRHGASEPVKREIVGKAGKVWRALADSIPDEEMGSKVSQRDRKSNASKREEMLRVWNDYKVKNDSNFSNPYLESSYANPVSKSGAATSNSRSSGNGGSPTQSARVLVIKSKATHQRNTPMWNAMSKGKGFVSSLEDSRKQQPAFDTGSSSSSSGSGPEFRTGLSAAATTTPLQPQQGQQQQQQMWGSSPAPAKSAANEFPGLPSRANVIPAYVKKGASSSINEWSADGGSSYGSLNENQGAQSSQGGKKKKKEKIVLMKVATGPPSCTGDESFDSAETLLISAQRPRSKSVGRPASVADTVTSRLKDSSGSLTSKQQFRRNNNNNNSSSSSSDVVVKVKDAFAGAVLLGTQKVAQLINQTASFPSIRKLSISSRTGPECSEVSSHTFLSTQSHLEATNSSELYLNSSQPGHDIDAVLTVIPSFFLPELGELFEPGKILKYFEPLELIRYGRVNKAWMKACGTDACLWVDICVRSNIAVGPDTIQDAEASFESKAMQKNLPLSCLWKEVWMHAQTLKRNWTQGEYSLSYLKVAEARDAVTWWMLIGTSMRQLTLLPSIQASSNNKQINFRPEHNHTIMCTKFSSSIPNIAASGDSSGKIKVWNTFTGKLIGDVENAHTHGVSSLFIVEKSKFGVGAMDHQQQPWAHERDSCGDSGVIIVSTGFDCLIQAHWLCRNGVPAAKIHARKLGRSRTSSQHSKLFGEAGTQKPTTNANEKPVNSFQFSHTPAPFSSRSFGDKLAGLLRSGGDGSIQKTKQAQSIGINEWKNSNYQRIMGGLRFGKKSVSKQQKPDNSAMKIIPFATWKGHTGHVYCVEMMPCGKRIVSGSLDSSVRVWCIRSKECLLSLAGHTDTVTCVHPIGDIVFSGSLDRTIRKWNSLTGATEYVLASSKAWIKCLDSNSRVLVSSGGDGNIHVWDIATGIMLHKFELGRGPTVALQVDEHKIVAANRGQGCENEISILDFSSRESNFISFGPPSRDETVPEPATRKENCDVTDYQNCVDHFASASEEATDEEDEVSEVWEVPLEVVVVHQK</sequence>
<dbReference type="Gene3D" id="1.20.1280.50">
    <property type="match status" value="1"/>
</dbReference>
<protein>
    <recommendedName>
        <fullName evidence="5">C2H2-type domain-containing protein</fullName>
    </recommendedName>
</protein>
<dbReference type="GO" id="GO:0072344">
    <property type="term" value="P:rescue of stalled ribosome"/>
    <property type="evidence" value="ECO:0007669"/>
    <property type="project" value="InterPro"/>
</dbReference>
<keyword evidence="7" id="KW-1185">Reference proteome</keyword>
<evidence type="ECO:0000256" key="1">
    <source>
        <dbReference type="ARBA" id="ARBA00022574"/>
    </source>
</evidence>
<dbReference type="InterPro" id="IPR036047">
    <property type="entry name" value="F-box-like_dom_sf"/>
</dbReference>
<evidence type="ECO:0000256" key="3">
    <source>
        <dbReference type="PROSITE-ProRule" id="PRU00221"/>
    </source>
</evidence>
<dbReference type="InterPro" id="IPR036322">
    <property type="entry name" value="WD40_repeat_dom_sf"/>
</dbReference>
<dbReference type="OrthoDB" id="3838338at2759"/>
<feature type="compositionally biased region" description="Low complexity" evidence="4">
    <location>
        <begin position="873"/>
        <end position="883"/>
    </location>
</feature>
<dbReference type="SMART" id="SM00355">
    <property type="entry name" value="ZnF_C2H2"/>
    <property type="match status" value="4"/>
</dbReference>
<dbReference type="EMBL" id="QEAP01000165">
    <property type="protein sequence ID" value="TPX73769.1"/>
    <property type="molecule type" value="Genomic_DNA"/>
</dbReference>
<dbReference type="PANTHER" id="PTHR22938">
    <property type="entry name" value="ZINC FINGER PROTEIN 598"/>
    <property type="match status" value="1"/>
</dbReference>
<dbReference type="InterPro" id="IPR056437">
    <property type="entry name" value="Znf-C2H2_ZNF598/HEL2"/>
</dbReference>
<feature type="region of interest" description="Disordered" evidence="4">
    <location>
        <begin position="836"/>
        <end position="883"/>
    </location>
</feature>
<feature type="compositionally biased region" description="Low complexity" evidence="4">
    <location>
        <begin position="699"/>
        <end position="708"/>
    </location>
</feature>
<feature type="domain" description="C2H2-type" evidence="5">
    <location>
        <begin position="284"/>
        <end position="313"/>
    </location>
</feature>
<accession>A0A507FBQ5</accession>
<feature type="region of interest" description="Disordered" evidence="4">
    <location>
        <begin position="1"/>
        <end position="50"/>
    </location>
</feature>
<dbReference type="GO" id="GO:0061630">
    <property type="term" value="F:ubiquitin protein ligase activity"/>
    <property type="evidence" value="ECO:0007669"/>
    <property type="project" value="InterPro"/>
</dbReference>
<dbReference type="PROSITE" id="PS00678">
    <property type="entry name" value="WD_REPEATS_1"/>
    <property type="match status" value="1"/>
</dbReference>
<dbReference type="Proteomes" id="UP000320333">
    <property type="component" value="Unassembled WGS sequence"/>
</dbReference>
<dbReference type="Pfam" id="PF00400">
    <property type="entry name" value="WD40"/>
    <property type="match status" value="3"/>
</dbReference>
<proteinExistence type="predicted"/>
<feature type="compositionally biased region" description="Polar residues" evidence="4">
    <location>
        <begin position="784"/>
        <end position="798"/>
    </location>
</feature>
<dbReference type="InterPro" id="IPR001680">
    <property type="entry name" value="WD40_rpt"/>
</dbReference>
<dbReference type="PROSITE" id="PS50294">
    <property type="entry name" value="WD_REPEATS_REGION"/>
    <property type="match status" value="1"/>
</dbReference>
<feature type="repeat" description="WD" evidence="3">
    <location>
        <begin position="1353"/>
        <end position="1394"/>
    </location>
</feature>
<dbReference type="SUPFAM" id="SSF50978">
    <property type="entry name" value="WD40 repeat-like"/>
    <property type="match status" value="1"/>
</dbReference>
<dbReference type="Pfam" id="PF23230">
    <property type="entry name" value="zf-C2H2_13"/>
    <property type="match status" value="1"/>
</dbReference>
<reference evidence="6 7" key="1">
    <citation type="journal article" date="2019" name="Sci. Rep.">
        <title>Comparative genomics of chytrid fungi reveal insights into the obligate biotrophic and pathogenic lifestyle of Synchytrium endobioticum.</title>
        <authorList>
            <person name="van de Vossenberg B.T.L.H."/>
            <person name="Warris S."/>
            <person name="Nguyen H.D.T."/>
            <person name="van Gent-Pelzer M.P.E."/>
            <person name="Joly D.L."/>
            <person name="van de Geest H.C."/>
            <person name="Bonants P.J.M."/>
            <person name="Smith D.S."/>
            <person name="Levesque C.A."/>
            <person name="van der Lee T.A.J."/>
        </authorList>
    </citation>
    <scope>NUCLEOTIDE SEQUENCE [LARGE SCALE GENOMIC DNA]</scope>
    <source>
        <strain evidence="6 7">CBS 675.73</strain>
    </source>
</reference>
<dbReference type="InterPro" id="IPR013087">
    <property type="entry name" value="Znf_C2H2_type"/>
</dbReference>
<keyword evidence="2" id="KW-0677">Repeat</keyword>
<evidence type="ECO:0000256" key="4">
    <source>
        <dbReference type="SAM" id="MobiDB-lite"/>
    </source>
</evidence>
<feature type="compositionally biased region" description="Basic and acidic residues" evidence="4">
    <location>
        <begin position="367"/>
        <end position="378"/>
    </location>
</feature>
<feature type="region of interest" description="Disordered" evidence="4">
    <location>
        <begin position="465"/>
        <end position="503"/>
    </location>
</feature>
<keyword evidence="1 3" id="KW-0853">WD repeat</keyword>
<dbReference type="InterPro" id="IPR015943">
    <property type="entry name" value="WD40/YVTN_repeat-like_dom_sf"/>
</dbReference>
<evidence type="ECO:0000313" key="6">
    <source>
        <dbReference type="EMBL" id="TPX73769.1"/>
    </source>
</evidence>
<feature type="domain" description="C2H2-type" evidence="5">
    <location>
        <begin position="254"/>
        <end position="283"/>
    </location>
</feature>
<feature type="region of interest" description="Disordered" evidence="4">
    <location>
        <begin position="1238"/>
        <end position="1264"/>
    </location>
</feature>
<feature type="region of interest" description="Disordered" evidence="4">
    <location>
        <begin position="630"/>
        <end position="755"/>
    </location>
</feature>
<feature type="repeat" description="WD" evidence="3">
    <location>
        <begin position="1395"/>
        <end position="1434"/>
    </location>
</feature>
<dbReference type="Gene3D" id="2.130.10.10">
    <property type="entry name" value="YVTN repeat-like/Quinoprotein amine dehydrogenase"/>
    <property type="match status" value="2"/>
</dbReference>
<feature type="compositionally biased region" description="Polar residues" evidence="4">
    <location>
        <begin position="851"/>
        <end position="872"/>
    </location>
</feature>
<feature type="compositionally biased region" description="Polar residues" evidence="4">
    <location>
        <begin position="26"/>
        <end position="50"/>
    </location>
</feature>
<name>A0A507FBQ5_9FUNG</name>
<dbReference type="InterPro" id="IPR019775">
    <property type="entry name" value="WD40_repeat_CS"/>
</dbReference>
<feature type="compositionally biased region" description="Low complexity" evidence="4">
    <location>
        <begin position="725"/>
        <end position="735"/>
    </location>
</feature>
<comment type="caution">
    <text evidence="6">The sequence shown here is derived from an EMBL/GenBank/DDBJ whole genome shotgun (WGS) entry which is preliminary data.</text>
</comment>
<dbReference type="SUPFAM" id="SSF81383">
    <property type="entry name" value="F-box domain"/>
    <property type="match status" value="1"/>
</dbReference>
<gene>
    <name evidence="6" type="ORF">CcCBS67573_g04960</name>
</gene>
<dbReference type="PANTHER" id="PTHR22938:SF0">
    <property type="entry name" value="E3 UBIQUITIN-PROTEIN LIGASE ZNF598"/>
    <property type="match status" value="1"/>
</dbReference>
<evidence type="ECO:0000256" key="2">
    <source>
        <dbReference type="ARBA" id="ARBA00022737"/>
    </source>
</evidence>
<feature type="domain" description="C2H2-type" evidence="5">
    <location>
        <begin position="159"/>
        <end position="185"/>
    </location>
</feature>
<evidence type="ECO:0000313" key="7">
    <source>
        <dbReference type="Proteomes" id="UP000320333"/>
    </source>
</evidence>
<feature type="region of interest" description="Disordered" evidence="4">
    <location>
        <begin position="337"/>
        <end position="433"/>
    </location>
</feature>
<dbReference type="SMART" id="SM00320">
    <property type="entry name" value="WD40"/>
    <property type="match status" value="4"/>
</dbReference>
<evidence type="ECO:0000259" key="5">
    <source>
        <dbReference type="SMART" id="SM00355"/>
    </source>
</evidence>
<dbReference type="InterPro" id="IPR044288">
    <property type="entry name" value="ZNF598/HEL2"/>
</dbReference>
<feature type="compositionally biased region" description="Gly residues" evidence="4">
    <location>
        <begin position="344"/>
        <end position="363"/>
    </location>
</feature>
<feature type="repeat" description="WD" evidence="3">
    <location>
        <begin position="1448"/>
        <end position="1474"/>
    </location>
</feature>
<feature type="domain" description="C2H2-type" evidence="5">
    <location>
        <begin position="230"/>
        <end position="253"/>
    </location>
</feature>
<dbReference type="STRING" id="246404.A0A507FBQ5"/>
<feature type="compositionally biased region" description="Low complexity" evidence="4">
    <location>
        <begin position="633"/>
        <end position="645"/>
    </location>
</feature>
<dbReference type="GO" id="GO:0016567">
    <property type="term" value="P:protein ubiquitination"/>
    <property type="evidence" value="ECO:0007669"/>
    <property type="project" value="TreeGrafter"/>
</dbReference>